<comment type="catalytic activity">
    <reaction evidence="1">
        <text>Endonucleolytic cleavage to 5'-phosphomonoester.</text>
        <dbReference type="EC" id="3.1.26.4"/>
    </reaction>
</comment>
<dbReference type="AlphaFoldDB" id="A0A0D2A010"/>
<gene>
    <name evidence="12" type="ORF">PV09_08478</name>
</gene>
<feature type="domain" description="RNase H type-1" evidence="11">
    <location>
        <begin position="237"/>
        <end position="386"/>
    </location>
</feature>
<dbReference type="InterPro" id="IPR037056">
    <property type="entry name" value="RNase_H1_N_sf"/>
</dbReference>
<dbReference type="InterPro" id="IPR012337">
    <property type="entry name" value="RNaseH-like_sf"/>
</dbReference>
<comment type="similarity">
    <text evidence="3">Belongs to the RNase H family.</text>
</comment>
<dbReference type="GO" id="GO:0043137">
    <property type="term" value="P:DNA replication, removal of RNA primer"/>
    <property type="evidence" value="ECO:0007669"/>
    <property type="project" value="TreeGrafter"/>
</dbReference>
<keyword evidence="9" id="KW-0460">Magnesium</keyword>
<dbReference type="SUPFAM" id="SSF55658">
    <property type="entry name" value="L9 N-domain-like"/>
    <property type="match status" value="2"/>
</dbReference>
<evidence type="ECO:0000256" key="9">
    <source>
        <dbReference type="ARBA" id="ARBA00022842"/>
    </source>
</evidence>
<dbReference type="Pfam" id="PF00075">
    <property type="entry name" value="RNase_H"/>
    <property type="match status" value="1"/>
</dbReference>
<dbReference type="InterPro" id="IPR011320">
    <property type="entry name" value="RNase_H1_N"/>
</dbReference>
<keyword evidence="6" id="KW-0479">Metal-binding</keyword>
<feature type="compositionally biased region" description="Low complexity" evidence="10">
    <location>
        <begin position="152"/>
        <end position="173"/>
    </location>
</feature>
<dbReference type="GO" id="GO:0046872">
    <property type="term" value="F:metal ion binding"/>
    <property type="evidence" value="ECO:0007669"/>
    <property type="project" value="UniProtKB-KW"/>
</dbReference>
<dbReference type="InterPro" id="IPR050092">
    <property type="entry name" value="RNase_H"/>
</dbReference>
<protein>
    <recommendedName>
        <fullName evidence="4">ribonuclease H</fullName>
        <ecNumber evidence="4">3.1.26.4</ecNumber>
    </recommendedName>
</protein>
<dbReference type="EC" id="3.1.26.4" evidence="4"/>
<dbReference type="PANTHER" id="PTHR10642">
    <property type="entry name" value="RIBONUCLEASE H1"/>
    <property type="match status" value="1"/>
</dbReference>
<evidence type="ECO:0000313" key="12">
    <source>
        <dbReference type="EMBL" id="KIV99967.1"/>
    </source>
</evidence>
<dbReference type="Proteomes" id="UP000053259">
    <property type="component" value="Unassembled WGS sequence"/>
</dbReference>
<dbReference type="CDD" id="cd09280">
    <property type="entry name" value="RNase_HI_eukaryote_like"/>
    <property type="match status" value="1"/>
</dbReference>
<dbReference type="InterPro" id="IPR002156">
    <property type="entry name" value="RNaseH_domain"/>
</dbReference>
<dbReference type="GO" id="GO:0003676">
    <property type="term" value="F:nucleic acid binding"/>
    <property type="evidence" value="ECO:0007669"/>
    <property type="project" value="InterPro"/>
</dbReference>
<keyword evidence="5" id="KW-0540">Nuclease</keyword>
<dbReference type="FunCoup" id="A0A0D2A010">
    <property type="interactions" value="240"/>
</dbReference>
<evidence type="ECO:0000256" key="2">
    <source>
        <dbReference type="ARBA" id="ARBA00001946"/>
    </source>
</evidence>
<dbReference type="PROSITE" id="PS50879">
    <property type="entry name" value="RNASE_H_1"/>
    <property type="match status" value="1"/>
</dbReference>
<comment type="cofactor">
    <cofactor evidence="2">
        <name>Mg(2+)</name>
        <dbReference type="ChEBI" id="CHEBI:18420"/>
    </cofactor>
</comment>
<evidence type="ECO:0000313" key="13">
    <source>
        <dbReference type="Proteomes" id="UP000053259"/>
    </source>
</evidence>
<dbReference type="InterPro" id="IPR009027">
    <property type="entry name" value="Ribosomal_bL9/RNase_H1_N"/>
</dbReference>
<sequence length="426" mass="46349">MSAPSTTSSAKRKRNSEMKFYAVKAGHKPGIYHTWADCKEQITGYKGAIYKSFVSLTDAEAYIKGDDTVGSPNSTPKKYYAIQCGRVPGVYTDWPSAQKQIVGWIRPKHKSFATRAEAEAFVAEGNKLADPVSVFPLETSASPTAGEESQEATTTAAGSGVGATDGSDSAPPTKKARTTKPKAAVQAPAGPGFDYLSPDAEDGFDNRIIMDPETGLLRYKTPAEQSAMKLMPKTEHHGEMLHIWTDGACMGNGKNGSIGGVGVYFGQHDPRNVSEPLVGRQTNNRAELTALKRALNIAPLNRPVTIHTDSSYAINCVTKWYINWRKRDWRNAQGKPVENRDLIEEILDLVDVRHQCGFITQFDWVRGHAGHVENEAADRLAVEGAMENKRKGASEGNGGPESAVAEDEFGEDVFADAQEELGTVWK</sequence>
<keyword evidence="13" id="KW-1185">Reference proteome</keyword>
<evidence type="ECO:0000256" key="1">
    <source>
        <dbReference type="ARBA" id="ARBA00000077"/>
    </source>
</evidence>
<dbReference type="InterPro" id="IPR036397">
    <property type="entry name" value="RNaseH_sf"/>
</dbReference>
<dbReference type="Gene3D" id="3.30.420.10">
    <property type="entry name" value="Ribonuclease H-like superfamily/Ribonuclease H"/>
    <property type="match status" value="1"/>
</dbReference>
<dbReference type="FunFam" id="3.40.970.10:FF:000001">
    <property type="entry name" value="Ribonuclease H1"/>
    <property type="match status" value="2"/>
</dbReference>
<evidence type="ECO:0000256" key="10">
    <source>
        <dbReference type="SAM" id="MobiDB-lite"/>
    </source>
</evidence>
<dbReference type="FunFam" id="3.30.420.10:FF:000115">
    <property type="entry name" value="Ribonuclease H"/>
    <property type="match status" value="1"/>
</dbReference>
<feature type="region of interest" description="Disordered" evidence="10">
    <location>
        <begin position="387"/>
        <end position="409"/>
    </location>
</feature>
<reference evidence="12 13" key="1">
    <citation type="submission" date="2015-01" db="EMBL/GenBank/DDBJ databases">
        <title>The Genome Sequence of Ochroconis gallopava CBS43764.</title>
        <authorList>
            <consortium name="The Broad Institute Genomics Platform"/>
            <person name="Cuomo C."/>
            <person name="de Hoog S."/>
            <person name="Gorbushina A."/>
            <person name="Stielow B."/>
            <person name="Teixiera M."/>
            <person name="Abouelleil A."/>
            <person name="Chapman S.B."/>
            <person name="Priest M."/>
            <person name="Young S.K."/>
            <person name="Wortman J."/>
            <person name="Nusbaum C."/>
            <person name="Birren B."/>
        </authorList>
    </citation>
    <scope>NUCLEOTIDE SEQUENCE [LARGE SCALE GENOMIC DNA]</scope>
    <source>
        <strain evidence="12 13">CBS 43764</strain>
    </source>
</reference>
<keyword evidence="7" id="KW-0255">Endonuclease</keyword>
<proteinExistence type="inferred from homology"/>
<dbReference type="STRING" id="253628.A0A0D2A010"/>
<evidence type="ECO:0000256" key="7">
    <source>
        <dbReference type="ARBA" id="ARBA00022759"/>
    </source>
</evidence>
<feature type="region of interest" description="Disordered" evidence="10">
    <location>
        <begin position="138"/>
        <end position="198"/>
    </location>
</feature>
<dbReference type="RefSeq" id="XP_016209837.1">
    <property type="nucleotide sequence ID" value="XM_016362389.1"/>
</dbReference>
<dbReference type="VEuPathDB" id="FungiDB:PV09_08478"/>
<evidence type="ECO:0000259" key="11">
    <source>
        <dbReference type="PROSITE" id="PS50879"/>
    </source>
</evidence>
<dbReference type="InParanoid" id="A0A0D2A010"/>
<dbReference type="GeneID" id="27316451"/>
<organism evidence="12 13">
    <name type="scientific">Verruconis gallopava</name>
    <dbReference type="NCBI Taxonomy" id="253628"/>
    <lineage>
        <taxon>Eukaryota</taxon>
        <taxon>Fungi</taxon>
        <taxon>Dikarya</taxon>
        <taxon>Ascomycota</taxon>
        <taxon>Pezizomycotina</taxon>
        <taxon>Dothideomycetes</taxon>
        <taxon>Pleosporomycetidae</taxon>
        <taxon>Venturiales</taxon>
        <taxon>Sympoventuriaceae</taxon>
        <taxon>Verruconis</taxon>
    </lineage>
</organism>
<evidence type="ECO:0000256" key="8">
    <source>
        <dbReference type="ARBA" id="ARBA00022801"/>
    </source>
</evidence>
<evidence type="ECO:0000256" key="6">
    <source>
        <dbReference type="ARBA" id="ARBA00022723"/>
    </source>
</evidence>
<dbReference type="Pfam" id="PF01693">
    <property type="entry name" value="Cauli_VI"/>
    <property type="match status" value="2"/>
</dbReference>
<accession>A0A0D2A010</accession>
<evidence type="ECO:0000256" key="4">
    <source>
        <dbReference type="ARBA" id="ARBA00012180"/>
    </source>
</evidence>
<evidence type="ECO:0000256" key="5">
    <source>
        <dbReference type="ARBA" id="ARBA00022722"/>
    </source>
</evidence>
<dbReference type="OrthoDB" id="407198at2759"/>
<dbReference type="Gene3D" id="3.40.970.10">
    <property type="entry name" value="Ribonuclease H1, N-terminal domain"/>
    <property type="match status" value="2"/>
</dbReference>
<keyword evidence="8" id="KW-0378">Hydrolase</keyword>
<dbReference type="SUPFAM" id="SSF53098">
    <property type="entry name" value="Ribonuclease H-like"/>
    <property type="match status" value="1"/>
</dbReference>
<dbReference type="GO" id="GO:0004523">
    <property type="term" value="F:RNA-DNA hybrid ribonuclease activity"/>
    <property type="evidence" value="ECO:0007669"/>
    <property type="project" value="UniProtKB-EC"/>
</dbReference>
<dbReference type="EMBL" id="KN847569">
    <property type="protein sequence ID" value="KIV99967.1"/>
    <property type="molecule type" value="Genomic_DNA"/>
</dbReference>
<evidence type="ECO:0000256" key="3">
    <source>
        <dbReference type="ARBA" id="ARBA00005300"/>
    </source>
</evidence>
<dbReference type="PANTHER" id="PTHR10642:SF26">
    <property type="entry name" value="RIBONUCLEASE H1"/>
    <property type="match status" value="1"/>
</dbReference>
<dbReference type="HOGENOM" id="CLU_030894_0_5_1"/>
<name>A0A0D2A010_9PEZI</name>